<dbReference type="EMBL" id="CM004387">
    <property type="protein sequence ID" value="OAY61363.1"/>
    <property type="molecule type" value="Genomic_DNA"/>
</dbReference>
<proteinExistence type="predicted"/>
<dbReference type="AlphaFoldDB" id="A0A2C9WPK2"/>
<organism evidence="1">
    <name type="scientific">Manihot esculenta</name>
    <name type="common">Cassava</name>
    <name type="synonym">Jatropha manihot</name>
    <dbReference type="NCBI Taxonomy" id="3983"/>
    <lineage>
        <taxon>Eukaryota</taxon>
        <taxon>Viridiplantae</taxon>
        <taxon>Streptophyta</taxon>
        <taxon>Embryophyta</taxon>
        <taxon>Tracheophyta</taxon>
        <taxon>Spermatophyta</taxon>
        <taxon>Magnoliopsida</taxon>
        <taxon>eudicotyledons</taxon>
        <taxon>Gunneridae</taxon>
        <taxon>Pentapetalae</taxon>
        <taxon>rosids</taxon>
        <taxon>fabids</taxon>
        <taxon>Malpighiales</taxon>
        <taxon>Euphorbiaceae</taxon>
        <taxon>Crotonoideae</taxon>
        <taxon>Manihoteae</taxon>
        <taxon>Manihot</taxon>
    </lineage>
</organism>
<sequence length="67" mass="7950">MRLEQTLNQKLQNTLDTKLCYARKRAMVEMIIIAIPHFVQTLFELETEGEKRENSEAMVLVDKRKKK</sequence>
<evidence type="ECO:0000313" key="1">
    <source>
        <dbReference type="EMBL" id="OAY61363.1"/>
    </source>
</evidence>
<gene>
    <name evidence="1" type="ORF">MANES_01G183700</name>
</gene>
<reference evidence="1" key="1">
    <citation type="submission" date="2016-02" db="EMBL/GenBank/DDBJ databases">
        <title>WGS assembly of Manihot esculenta.</title>
        <authorList>
            <person name="Bredeson J.V."/>
            <person name="Prochnik S.E."/>
            <person name="Lyons J.B."/>
            <person name="Schmutz J."/>
            <person name="Grimwood J."/>
            <person name="Vrebalov J."/>
            <person name="Bart R.S."/>
            <person name="Amuge T."/>
            <person name="Ferguson M.E."/>
            <person name="Green R."/>
            <person name="Putnam N."/>
            <person name="Stites J."/>
            <person name="Rounsley S."/>
            <person name="Rokhsar D.S."/>
        </authorList>
    </citation>
    <scope>NUCLEOTIDE SEQUENCE [LARGE SCALE GENOMIC DNA]</scope>
    <source>
        <tissue evidence="1">Leaf</tissue>
    </source>
</reference>
<name>A0A2C9WPK2_MANES</name>
<protein>
    <submittedName>
        <fullName evidence="1">Uncharacterized protein</fullName>
    </submittedName>
</protein>
<accession>A0A2C9WPK2</accession>